<name>A0A062V3Q6_9PROT</name>
<comment type="caution">
    <text evidence="1">The sequence shown here is derived from an EMBL/GenBank/DDBJ whole genome shotgun (WGS) entry which is preliminary data.</text>
</comment>
<dbReference type="EMBL" id="ARYM01000055">
    <property type="protein sequence ID" value="KCZ95987.1"/>
    <property type="molecule type" value="Genomic_DNA"/>
</dbReference>
<sequence>MGEEPAEQGGDLANALVDRYTLAAVFGVAPSSISRFVANGILRRAEPGKFALAECVQAYVTMKAGKVPQGDVARRQKADADLAELKAAQMAGKLLDAREVEREWSATCRDLRAAILALPGRLSARLPHLGHADLAAVDSELREALAALGGADD</sequence>
<evidence type="ECO:0008006" key="3">
    <source>
        <dbReference type="Google" id="ProtNLM"/>
    </source>
</evidence>
<dbReference type="STRING" id="1280954.HPO_19312"/>
<dbReference type="eggNOG" id="COG4220">
    <property type="taxonomic scope" value="Bacteria"/>
</dbReference>
<accession>A0A062V3Q6</accession>
<reference evidence="1 2" key="1">
    <citation type="journal article" date="2014" name="Antonie Van Leeuwenhoek">
        <title>Hyphomonas beringensis sp. nov. and Hyphomonas chukchiensis sp. nov., isolated from surface seawater of the Bering Sea and Chukchi Sea.</title>
        <authorList>
            <person name="Li C."/>
            <person name="Lai Q."/>
            <person name="Li G."/>
            <person name="Dong C."/>
            <person name="Wang J."/>
            <person name="Liao Y."/>
            <person name="Shao Z."/>
        </authorList>
    </citation>
    <scope>NUCLEOTIDE SEQUENCE [LARGE SCALE GENOMIC DNA]</scope>
    <source>
        <strain evidence="1 2">PS728</strain>
    </source>
</reference>
<gene>
    <name evidence="1" type="ORF">HPO_19312</name>
</gene>
<proteinExistence type="predicted"/>
<organism evidence="1 2">
    <name type="scientific">Hyphomonas polymorpha PS728</name>
    <dbReference type="NCBI Taxonomy" id="1280954"/>
    <lineage>
        <taxon>Bacteria</taxon>
        <taxon>Pseudomonadati</taxon>
        <taxon>Pseudomonadota</taxon>
        <taxon>Alphaproteobacteria</taxon>
        <taxon>Hyphomonadales</taxon>
        <taxon>Hyphomonadaceae</taxon>
        <taxon>Hyphomonas</taxon>
    </lineage>
</organism>
<evidence type="ECO:0000313" key="2">
    <source>
        <dbReference type="Proteomes" id="UP000027100"/>
    </source>
</evidence>
<keyword evidence="2" id="KW-1185">Reference proteome</keyword>
<evidence type="ECO:0000313" key="1">
    <source>
        <dbReference type="EMBL" id="KCZ95987.1"/>
    </source>
</evidence>
<dbReference type="AlphaFoldDB" id="A0A062V3Q6"/>
<dbReference type="Proteomes" id="UP000027100">
    <property type="component" value="Unassembled WGS sequence"/>
</dbReference>
<dbReference type="PATRIC" id="fig|1280954.3.peg.3872"/>
<protein>
    <recommendedName>
        <fullName evidence="3">Phage DNA packaging protein Nu1</fullName>
    </recommendedName>
</protein>